<reference evidence="4" key="2">
    <citation type="submission" date="2023-06" db="EMBL/GenBank/DDBJ databases">
        <authorList>
            <consortium name="Lawrence Berkeley National Laboratory"/>
            <person name="Haridas S."/>
            <person name="Hensen N."/>
            <person name="Bonometti L."/>
            <person name="Westerberg I."/>
            <person name="Brannstrom I.O."/>
            <person name="Guillou S."/>
            <person name="Cros-Aarteil S."/>
            <person name="Calhoun S."/>
            <person name="Kuo A."/>
            <person name="Mondo S."/>
            <person name="Pangilinan J."/>
            <person name="Riley R."/>
            <person name="Labutti K."/>
            <person name="Andreopoulos B."/>
            <person name="Lipzen A."/>
            <person name="Chen C."/>
            <person name="Yanf M."/>
            <person name="Daum C."/>
            <person name="Ng V."/>
            <person name="Clum A."/>
            <person name="Steindorff A."/>
            <person name="Ohm R."/>
            <person name="Martin F."/>
            <person name="Silar P."/>
            <person name="Natvig D."/>
            <person name="Lalanne C."/>
            <person name="Gautier V."/>
            <person name="Ament-Velasquez S.L."/>
            <person name="Kruys A."/>
            <person name="Hutchinson M.I."/>
            <person name="Powell A.J."/>
            <person name="Barry K."/>
            <person name="Miller A.N."/>
            <person name="Grigoriev I.V."/>
            <person name="Debuchy R."/>
            <person name="Gladieux P."/>
            <person name="Thoren M.H."/>
            <person name="Johannesson H."/>
        </authorList>
    </citation>
    <scope>NUCLEOTIDE SEQUENCE</scope>
    <source>
        <strain evidence="4">CBS 560.94</strain>
    </source>
</reference>
<dbReference type="GeneID" id="87862338"/>
<keyword evidence="5" id="KW-1185">Reference proteome</keyword>
<dbReference type="Gene3D" id="3.40.50.720">
    <property type="entry name" value="NAD(P)-binding Rossmann-like Domain"/>
    <property type="match status" value="1"/>
</dbReference>
<accession>A0AAE0MN85</accession>
<dbReference type="InterPro" id="IPR036291">
    <property type="entry name" value="NAD(P)-bd_dom_sf"/>
</dbReference>
<evidence type="ECO:0000259" key="3">
    <source>
        <dbReference type="Pfam" id="PF02737"/>
    </source>
</evidence>
<dbReference type="Gene3D" id="1.10.1040.10">
    <property type="entry name" value="N-(1-d-carboxylethyl)-l-norvaline Dehydrogenase, domain 2"/>
    <property type="match status" value="1"/>
</dbReference>
<feature type="domain" description="3-hydroxyacyl-CoA dehydrogenase NAD binding" evidence="3">
    <location>
        <begin position="446"/>
        <end position="494"/>
    </location>
</feature>
<evidence type="ECO:0008006" key="6">
    <source>
        <dbReference type="Google" id="ProtNLM"/>
    </source>
</evidence>
<protein>
    <recommendedName>
        <fullName evidence="6">3-hydroxyacyl-CoA dehydrogenase</fullName>
    </recommendedName>
</protein>
<dbReference type="InterPro" id="IPR008927">
    <property type="entry name" value="6-PGluconate_DH-like_C_sf"/>
</dbReference>
<dbReference type="GO" id="GO:0070403">
    <property type="term" value="F:NAD+ binding"/>
    <property type="evidence" value="ECO:0007669"/>
    <property type="project" value="InterPro"/>
</dbReference>
<evidence type="ECO:0000256" key="1">
    <source>
        <dbReference type="ARBA" id="ARBA00023002"/>
    </source>
</evidence>
<dbReference type="PANTHER" id="PTHR48075">
    <property type="entry name" value="3-HYDROXYACYL-COA DEHYDROGENASE FAMILY PROTEIN"/>
    <property type="match status" value="1"/>
</dbReference>
<dbReference type="GO" id="GO:0006631">
    <property type="term" value="P:fatty acid metabolic process"/>
    <property type="evidence" value="ECO:0007669"/>
    <property type="project" value="InterPro"/>
</dbReference>
<evidence type="ECO:0000313" key="4">
    <source>
        <dbReference type="EMBL" id="KAK3337893.1"/>
    </source>
</evidence>
<sequence>LPEIQDERLRSRLAQLRESCRIRLQRTAADGLEYTQGIFTRASGRDYGDPVTTEDLARDFAHLKFLVQKLVGKIPADRMDELEVMVPSVREEFREMTRHVNAYWRPDRETLGRWLLEALVWRRLHKLMFDRTRSEYFAFGHGKEMLMEFWVTTLTACVEEDFPEAVSGLCELRARLATFLKEVYEEESPSRVARAFEEVFCHGILDFLREKDQNDNQRTGRYFHEERAEREREMQELAVQIIGHASDLNSRMLRSSGNWALIYTDPRHEEDTYGYSFLPDKMHLRDLEDEYAVRENPTGDLGALQQDEMGKEVLLAITPGLWDFTEWAHMDPHYAVPHVRSEVSTMALPSVVARPFLCRPSNLQKSWDGFRSLRPYGYQFNSSQRSSLGPLQHAGISQKRWRATRSPAQFSRYTTQLFTSHAPERVARSITQWHPPTDKDMWEQPVLIMGAGHIGRRVALVWASALRPVTVYDISKDALRSSIEYITDNLAKYCLSHGTHPGPVHFTTDLREATTAGKRVGLDGLKLDFSAAHAESESKSRKKGPWMVIECLPENLSLKIRALAEIERLLPENCIIASNSSSLMTSEMAPHLQHPGRLLNTHYYIPPRNVMVEVMSSSHTYEGIFPFLTQEMKNMGLTPMVVPPGVQSQGFMFNRIWAACKRETLAVLQEGVGQPAEIDALFRDFFHAEKGPCERMDEVGLDIVANAESHYIQQRPHIAESGEKPLEWLKKTYVDRGDLGEKSGDGLYTWEEREALKAKHKREKFPEVEEALGA</sequence>
<keyword evidence="1" id="KW-0560">Oxidoreductase</keyword>
<feature type="domain" description="3-hydroxyacyl-CoA dehydrogenase NAD binding" evidence="3">
    <location>
        <begin position="547"/>
        <end position="642"/>
    </location>
</feature>
<gene>
    <name evidence="4" type="ORF">B0H65DRAFT_435225</name>
</gene>
<dbReference type="InterPro" id="IPR006176">
    <property type="entry name" value="3-OHacyl-CoA_DH_NAD-bd"/>
</dbReference>
<dbReference type="EMBL" id="JAUEPP010000008">
    <property type="protein sequence ID" value="KAK3337893.1"/>
    <property type="molecule type" value="Genomic_DNA"/>
</dbReference>
<feature type="non-terminal residue" evidence="4">
    <location>
        <position position="1"/>
    </location>
</feature>
<dbReference type="InterPro" id="IPR006108">
    <property type="entry name" value="3HC_DH_C"/>
</dbReference>
<reference evidence="4" key="1">
    <citation type="journal article" date="2023" name="Mol. Phylogenet. Evol.">
        <title>Genome-scale phylogeny and comparative genomics of the fungal order Sordariales.</title>
        <authorList>
            <person name="Hensen N."/>
            <person name="Bonometti L."/>
            <person name="Westerberg I."/>
            <person name="Brannstrom I.O."/>
            <person name="Guillou S."/>
            <person name="Cros-Aarteil S."/>
            <person name="Calhoun S."/>
            <person name="Haridas S."/>
            <person name="Kuo A."/>
            <person name="Mondo S."/>
            <person name="Pangilinan J."/>
            <person name="Riley R."/>
            <person name="LaButti K."/>
            <person name="Andreopoulos B."/>
            <person name="Lipzen A."/>
            <person name="Chen C."/>
            <person name="Yan M."/>
            <person name="Daum C."/>
            <person name="Ng V."/>
            <person name="Clum A."/>
            <person name="Steindorff A."/>
            <person name="Ohm R.A."/>
            <person name="Martin F."/>
            <person name="Silar P."/>
            <person name="Natvig D.O."/>
            <person name="Lalanne C."/>
            <person name="Gautier V."/>
            <person name="Ament-Velasquez S.L."/>
            <person name="Kruys A."/>
            <person name="Hutchinson M.I."/>
            <person name="Powell A.J."/>
            <person name="Barry K."/>
            <person name="Miller A.N."/>
            <person name="Grigoriev I.V."/>
            <person name="Debuchy R."/>
            <person name="Gladieux P."/>
            <person name="Hiltunen Thoren M."/>
            <person name="Johannesson H."/>
        </authorList>
    </citation>
    <scope>NUCLEOTIDE SEQUENCE</scope>
    <source>
        <strain evidence="4">CBS 560.94</strain>
    </source>
</reference>
<dbReference type="InterPro" id="IPR013328">
    <property type="entry name" value="6PGD_dom2"/>
</dbReference>
<feature type="domain" description="3-hydroxyacyl-CoA dehydrogenase C-terminal" evidence="2">
    <location>
        <begin position="650"/>
        <end position="750"/>
    </location>
</feature>
<dbReference type="SUPFAM" id="SSF51735">
    <property type="entry name" value="NAD(P)-binding Rossmann-fold domains"/>
    <property type="match status" value="1"/>
</dbReference>
<dbReference type="GO" id="GO:0016616">
    <property type="term" value="F:oxidoreductase activity, acting on the CH-OH group of donors, NAD or NADP as acceptor"/>
    <property type="evidence" value="ECO:0007669"/>
    <property type="project" value="InterPro"/>
</dbReference>
<dbReference type="RefSeq" id="XP_062677344.1">
    <property type="nucleotide sequence ID" value="XM_062825184.1"/>
</dbReference>
<dbReference type="Pfam" id="PF00725">
    <property type="entry name" value="3HCDH"/>
    <property type="match status" value="1"/>
</dbReference>
<name>A0AAE0MN85_9PEZI</name>
<dbReference type="AlphaFoldDB" id="A0AAE0MN85"/>
<proteinExistence type="predicted"/>
<dbReference type="Proteomes" id="UP001278500">
    <property type="component" value="Unassembled WGS sequence"/>
</dbReference>
<organism evidence="4 5">
    <name type="scientific">Neurospora tetraspora</name>
    <dbReference type="NCBI Taxonomy" id="94610"/>
    <lineage>
        <taxon>Eukaryota</taxon>
        <taxon>Fungi</taxon>
        <taxon>Dikarya</taxon>
        <taxon>Ascomycota</taxon>
        <taxon>Pezizomycotina</taxon>
        <taxon>Sordariomycetes</taxon>
        <taxon>Sordariomycetidae</taxon>
        <taxon>Sordariales</taxon>
        <taxon>Sordariaceae</taxon>
        <taxon>Neurospora</taxon>
    </lineage>
</organism>
<evidence type="ECO:0000313" key="5">
    <source>
        <dbReference type="Proteomes" id="UP001278500"/>
    </source>
</evidence>
<dbReference type="PANTHER" id="PTHR48075:SF3">
    <property type="entry name" value="3-HYDROXYACYL-COA DEHYDROGENASE"/>
    <property type="match status" value="1"/>
</dbReference>
<comment type="caution">
    <text evidence="4">The sequence shown here is derived from an EMBL/GenBank/DDBJ whole genome shotgun (WGS) entry which is preliminary data.</text>
</comment>
<dbReference type="SUPFAM" id="SSF48179">
    <property type="entry name" value="6-phosphogluconate dehydrogenase C-terminal domain-like"/>
    <property type="match status" value="1"/>
</dbReference>
<evidence type="ECO:0000259" key="2">
    <source>
        <dbReference type="Pfam" id="PF00725"/>
    </source>
</evidence>
<dbReference type="Pfam" id="PF02737">
    <property type="entry name" value="3HCDH_N"/>
    <property type="match status" value="2"/>
</dbReference>